<reference evidence="4" key="1">
    <citation type="journal article" date="2016" name="Nature">
        <title>Genome evolution in the allotetraploid frog Xenopus laevis.</title>
        <authorList>
            <person name="Session A.M."/>
            <person name="Uno Y."/>
            <person name="Kwon T."/>
            <person name="Chapman J.A."/>
            <person name="Toyoda A."/>
            <person name="Takahashi S."/>
            <person name="Fukui A."/>
            <person name="Hikosaka A."/>
            <person name="Suzuki A."/>
            <person name="Kondo M."/>
            <person name="van Heeringen S.J."/>
            <person name="Quigley I."/>
            <person name="Heinz S."/>
            <person name="Ogino H."/>
            <person name="Ochi H."/>
            <person name="Hellsten U."/>
            <person name="Lyons J.B."/>
            <person name="Simakov O."/>
            <person name="Putnam N."/>
            <person name="Stites J."/>
            <person name="Kuroki Y."/>
            <person name="Tanaka T."/>
            <person name="Michiue T."/>
            <person name="Watanabe M."/>
            <person name="Bogdanovic O."/>
            <person name="Lister R."/>
            <person name="Georgiou G."/>
            <person name="Paranjpe S.S."/>
            <person name="van Kruijsbergen I."/>
            <person name="Shu S."/>
            <person name="Carlson J."/>
            <person name="Kinoshita T."/>
            <person name="Ohta Y."/>
            <person name="Mawaribuchi S."/>
            <person name="Jenkins J."/>
            <person name="Grimwood J."/>
            <person name="Schmutz J."/>
            <person name="Mitros T."/>
            <person name="Mozaffari S.V."/>
            <person name="Suzuki Y."/>
            <person name="Haramoto Y."/>
            <person name="Yamamoto T.S."/>
            <person name="Takagi C."/>
            <person name="Heald R."/>
            <person name="Miller K."/>
            <person name="Haudenschild C."/>
            <person name="Kitzman J."/>
            <person name="Nakayama T."/>
            <person name="Izutsu Y."/>
            <person name="Robert J."/>
            <person name="Fortriede J."/>
            <person name="Burns K."/>
            <person name="Lotay V."/>
            <person name="Karimi K."/>
            <person name="Yasuoka Y."/>
            <person name="Dichmann D.S."/>
            <person name="Flajnik M.F."/>
            <person name="Houston D.W."/>
            <person name="Shendure J."/>
            <person name="DuPasquier L."/>
            <person name="Vize P.D."/>
            <person name="Zorn A.M."/>
            <person name="Ito M."/>
            <person name="Marcotte E.M."/>
            <person name="Wallingford J.B."/>
            <person name="Ito Y."/>
            <person name="Asashima M."/>
            <person name="Ueno N."/>
            <person name="Matsuda Y."/>
            <person name="Veenstra G.J."/>
            <person name="Fujiyama A."/>
            <person name="Harland R.M."/>
            <person name="Taira M."/>
            <person name="Rokhsar D.S."/>
        </authorList>
    </citation>
    <scope>NUCLEOTIDE SEQUENCE [LARGE SCALE GENOMIC DNA]</scope>
    <source>
        <strain evidence="4">J</strain>
    </source>
</reference>
<evidence type="ECO:0000313" key="4">
    <source>
        <dbReference type="Proteomes" id="UP000694892"/>
    </source>
</evidence>
<accession>A0A974BYN0</accession>
<feature type="domain" description="MKI67 FHA" evidence="2">
    <location>
        <begin position="62"/>
        <end position="101"/>
    </location>
</feature>
<evidence type="ECO:0000313" key="3">
    <source>
        <dbReference type="EMBL" id="OCT63264.1"/>
    </source>
</evidence>
<dbReference type="Proteomes" id="UP000694892">
    <property type="component" value="Chromosome 9_10L"/>
</dbReference>
<feature type="compositionally biased region" description="Polar residues" evidence="1">
    <location>
        <begin position="58"/>
        <end position="72"/>
    </location>
</feature>
<dbReference type="AlphaFoldDB" id="A0A974BYN0"/>
<feature type="region of interest" description="Disordered" evidence="1">
    <location>
        <begin position="51"/>
        <end position="72"/>
    </location>
</feature>
<gene>
    <name evidence="3" type="ORF">XELAEV_18044362mg</name>
</gene>
<name>A0A974BYN0_XENLA</name>
<dbReference type="EMBL" id="CM004482">
    <property type="protein sequence ID" value="OCT63264.1"/>
    <property type="molecule type" value="Genomic_DNA"/>
</dbReference>
<sequence>MCAGELVPPEKVHPRLFIGCATKFHRRGSCWAGVTYSESVSVSLQAAQREKRKEPTYDVNTSVSSRDPNPVCTSTVLERRKSLRLEQIDDQEEDEVVLKLPQQDDEIVLKFLQKVSSTAKRPKMSKPEKNKKIK</sequence>
<evidence type="ECO:0000259" key="2">
    <source>
        <dbReference type="Pfam" id="PF12196"/>
    </source>
</evidence>
<proteinExistence type="predicted"/>
<dbReference type="InterPro" id="IPR021043">
    <property type="entry name" value="NIFK_FHA_Ki67-binding"/>
</dbReference>
<organism evidence="3 4">
    <name type="scientific">Xenopus laevis</name>
    <name type="common">African clawed frog</name>
    <dbReference type="NCBI Taxonomy" id="8355"/>
    <lineage>
        <taxon>Eukaryota</taxon>
        <taxon>Metazoa</taxon>
        <taxon>Chordata</taxon>
        <taxon>Craniata</taxon>
        <taxon>Vertebrata</taxon>
        <taxon>Euteleostomi</taxon>
        <taxon>Amphibia</taxon>
        <taxon>Batrachia</taxon>
        <taxon>Anura</taxon>
        <taxon>Pipoidea</taxon>
        <taxon>Pipidae</taxon>
        <taxon>Xenopodinae</taxon>
        <taxon>Xenopus</taxon>
        <taxon>Xenopus</taxon>
    </lineage>
</organism>
<dbReference type="Pfam" id="PF12196">
    <property type="entry name" value="hNIFK_binding"/>
    <property type="match status" value="1"/>
</dbReference>
<evidence type="ECO:0000256" key="1">
    <source>
        <dbReference type="SAM" id="MobiDB-lite"/>
    </source>
</evidence>
<protein>
    <recommendedName>
        <fullName evidence="2">MKI67 FHA domain-containing protein</fullName>
    </recommendedName>
</protein>